<reference evidence="1" key="1">
    <citation type="submission" date="2022-07" db="EMBL/GenBank/DDBJ databases">
        <title>Genome Sequence of Phlebia brevispora.</title>
        <authorList>
            <person name="Buettner E."/>
        </authorList>
    </citation>
    <scope>NUCLEOTIDE SEQUENCE</scope>
    <source>
        <strain evidence="1">MPL23</strain>
    </source>
</reference>
<sequence length="676" mass="74100">MPSYRIFAAASTVALFALSNVRVAALSSSAPINYTGIPDGDYSTEWQQYFQVSNDDLGLNFSMGTSYAGNIKVDRDRHDNDTLFFWAFEKENGSLTANSSDPWAVWLQGGPGTSSLYGLFTENGPMLVEPNTNTLTENDNAWNKLIDYIWVDQPVGVGYSTADSTGYVNDEDQVGSDFVGFLSNLVQVFPNLATRPFYLTGESYAGRYIPYIAKALFSTSNPPVKLSKIMVGDPAFGSNNEFKTMPTLSLIETYPQLIAYDTDVYDYFQEQAHLCGLDLNLSYPQTGGNFPSINLVTGQNQNTTTNNPDDDEDSDEDSKKANGSSNNSNNNNKRAMSSRGFYAEVKARYYDGERLSLAQREEKRHKRDVWKRDLTGRANGSIDSWYGCFVWDEMVDYAVNFTYPWNVSQEFDTFDVPDALNPDVSIDPSFFLNNNTVRKAIHAPTQDWTSSVNYPWGSQDTGSDPSPEPMVFFDELATNMTNNGVDMVIYVGNDDGISPHFGTEVTIQNTTFGATQGFTRRPGTPWWDDDGQWAGIIHQERNWTYALIYGTGHEVPAGRPAAAYTFVREFLLGTNQAGLVQNSSGSAIVVGGENPTLQQSAIPGQSGIAYGSTTTQGQTTWPSATVAAFESHVGFVAVTGTNAIKPSATSSASSLTPIGVLPLLGVIISWTLSSLH</sequence>
<evidence type="ECO:0000313" key="1">
    <source>
        <dbReference type="EMBL" id="KAJ3548230.1"/>
    </source>
</evidence>
<evidence type="ECO:0000313" key="2">
    <source>
        <dbReference type="Proteomes" id="UP001148662"/>
    </source>
</evidence>
<proteinExistence type="predicted"/>
<organism evidence="1 2">
    <name type="scientific">Phlebia brevispora</name>
    <dbReference type="NCBI Taxonomy" id="194682"/>
    <lineage>
        <taxon>Eukaryota</taxon>
        <taxon>Fungi</taxon>
        <taxon>Dikarya</taxon>
        <taxon>Basidiomycota</taxon>
        <taxon>Agaricomycotina</taxon>
        <taxon>Agaricomycetes</taxon>
        <taxon>Polyporales</taxon>
        <taxon>Meruliaceae</taxon>
        <taxon>Phlebia</taxon>
    </lineage>
</organism>
<protein>
    <submittedName>
        <fullName evidence="1">Uncharacterized protein</fullName>
    </submittedName>
</protein>
<comment type="caution">
    <text evidence="1">The sequence shown here is derived from an EMBL/GenBank/DDBJ whole genome shotgun (WGS) entry which is preliminary data.</text>
</comment>
<name>A0ACC1SXC9_9APHY</name>
<dbReference type="Proteomes" id="UP001148662">
    <property type="component" value="Unassembled WGS sequence"/>
</dbReference>
<keyword evidence="2" id="KW-1185">Reference proteome</keyword>
<dbReference type="EMBL" id="JANHOG010000968">
    <property type="protein sequence ID" value="KAJ3548230.1"/>
    <property type="molecule type" value="Genomic_DNA"/>
</dbReference>
<gene>
    <name evidence="1" type="ORF">NM688_g5322</name>
</gene>
<accession>A0ACC1SXC9</accession>